<evidence type="ECO:0000256" key="1">
    <source>
        <dbReference type="SAM" id="MobiDB-lite"/>
    </source>
</evidence>
<evidence type="ECO:0000313" key="3">
    <source>
        <dbReference type="Proteomes" id="UP001215280"/>
    </source>
</evidence>
<dbReference type="EMBL" id="JARJLG010000015">
    <property type="protein sequence ID" value="KAJ7774623.1"/>
    <property type="molecule type" value="Genomic_DNA"/>
</dbReference>
<evidence type="ECO:0000313" key="2">
    <source>
        <dbReference type="EMBL" id="KAJ7774623.1"/>
    </source>
</evidence>
<comment type="caution">
    <text evidence="2">The sequence shown here is derived from an EMBL/GenBank/DDBJ whole genome shotgun (WGS) entry which is preliminary data.</text>
</comment>
<dbReference type="Gene3D" id="3.80.10.10">
    <property type="entry name" value="Ribonuclease Inhibitor"/>
    <property type="match status" value="1"/>
</dbReference>
<dbReference type="Proteomes" id="UP001215280">
    <property type="component" value="Unassembled WGS sequence"/>
</dbReference>
<proteinExistence type="predicted"/>
<feature type="region of interest" description="Disordered" evidence="1">
    <location>
        <begin position="467"/>
        <end position="488"/>
    </location>
</feature>
<gene>
    <name evidence="2" type="ORF">DFH07DRAFT_800255</name>
</gene>
<dbReference type="SUPFAM" id="SSF52047">
    <property type="entry name" value="RNI-like"/>
    <property type="match status" value="1"/>
</dbReference>
<keyword evidence="3" id="KW-1185">Reference proteome</keyword>
<protein>
    <submittedName>
        <fullName evidence="2">Uncharacterized protein</fullName>
    </submittedName>
</protein>
<sequence>MSILLNSATVVNSNDASVVKYTHLTHYNPGPYITTTRPEALQYVPTLPWFCITKLARFPDQVQAIGASRLTYHAPESGEEYDILRALIPTLSLLEFNWAAIDPRLWATIVQIYDNLPPVFGCYPIPLADEHLRTLMSIESTPQFSLVTILELPGCRELSDSTIVNLKYLHSLCAFDASATDVSSHALKVFSGTVLWAVDDRTRRGPWGLRILRLRNCRNIDDKILSHISPFPLLSILDLRGTKCHSDTFHPTFQPAPQTKYEFYNPTPLRLSVALLRSESGLFSSPNLFALYINTLHHPPSTERPARETRPTEDVCVTFSTGSHFVVGTSKEAPEPVARKGLGHFGREKKPQSDTLFERIAGEELTAHSRKQNVMSFYHLGLPVTPRNPSRGYTYPPEAPLPPSGKDAQLMLYRPPPPWAALEVTTPDVHLAKPTGAPEVVTGVSKRKRGEMAEYARQLTEKRRKIQERKAAPAAPAPETVALSRNPFRRKFNKRDATPEASISALKPLKPISSMLAQPLPVAITLPTSLVNKQISPSDFDVVNKGPVAHDRTTANSTQKFSGFDWGEWGKK</sequence>
<name>A0AAD7NTR6_9AGAR</name>
<dbReference type="AlphaFoldDB" id="A0AAD7NTR6"/>
<accession>A0AAD7NTR6</accession>
<reference evidence="2" key="1">
    <citation type="submission" date="2023-03" db="EMBL/GenBank/DDBJ databases">
        <title>Massive genome expansion in bonnet fungi (Mycena s.s.) driven by repeated elements and novel gene families across ecological guilds.</title>
        <authorList>
            <consortium name="Lawrence Berkeley National Laboratory"/>
            <person name="Harder C.B."/>
            <person name="Miyauchi S."/>
            <person name="Viragh M."/>
            <person name="Kuo A."/>
            <person name="Thoen E."/>
            <person name="Andreopoulos B."/>
            <person name="Lu D."/>
            <person name="Skrede I."/>
            <person name="Drula E."/>
            <person name="Henrissat B."/>
            <person name="Morin E."/>
            <person name="Kohler A."/>
            <person name="Barry K."/>
            <person name="LaButti K."/>
            <person name="Morin E."/>
            <person name="Salamov A."/>
            <person name="Lipzen A."/>
            <person name="Mereny Z."/>
            <person name="Hegedus B."/>
            <person name="Baldrian P."/>
            <person name="Stursova M."/>
            <person name="Weitz H."/>
            <person name="Taylor A."/>
            <person name="Grigoriev I.V."/>
            <person name="Nagy L.G."/>
            <person name="Martin F."/>
            <person name="Kauserud H."/>
        </authorList>
    </citation>
    <scope>NUCLEOTIDE SEQUENCE</scope>
    <source>
        <strain evidence="2">CBHHK188m</strain>
    </source>
</reference>
<organism evidence="2 3">
    <name type="scientific">Mycena maculata</name>
    <dbReference type="NCBI Taxonomy" id="230809"/>
    <lineage>
        <taxon>Eukaryota</taxon>
        <taxon>Fungi</taxon>
        <taxon>Dikarya</taxon>
        <taxon>Basidiomycota</taxon>
        <taxon>Agaricomycotina</taxon>
        <taxon>Agaricomycetes</taxon>
        <taxon>Agaricomycetidae</taxon>
        <taxon>Agaricales</taxon>
        <taxon>Marasmiineae</taxon>
        <taxon>Mycenaceae</taxon>
        <taxon>Mycena</taxon>
    </lineage>
</organism>
<dbReference type="InterPro" id="IPR032675">
    <property type="entry name" value="LRR_dom_sf"/>
</dbReference>
<feature type="region of interest" description="Disordered" evidence="1">
    <location>
        <begin position="548"/>
        <end position="572"/>
    </location>
</feature>